<dbReference type="PIRSF" id="PIRSF033239">
    <property type="entry name" value="ExoD"/>
    <property type="match status" value="1"/>
</dbReference>
<dbReference type="InterPro" id="IPR010331">
    <property type="entry name" value="ExoD"/>
</dbReference>
<feature type="transmembrane region" description="Helical" evidence="1">
    <location>
        <begin position="172"/>
        <end position="197"/>
    </location>
</feature>
<evidence type="ECO:0000313" key="3">
    <source>
        <dbReference type="Proteomes" id="UP000217895"/>
    </source>
</evidence>
<dbReference type="EMBL" id="AP018203">
    <property type="protein sequence ID" value="BAY54903.1"/>
    <property type="molecule type" value="Genomic_DNA"/>
</dbReference>
<evidence type="ECO:0000256" key="1">
    <source>
        <dbReference type="SAM" id="Phobius"/>
    </source>
</evidence>
<reference evidence="2 3" key="1">
    <citation type="submission" date="2017-06" db="EMBL/GenBank/DDBJ databases">
        <title>Genome sequencing of cyanobaciteial culture collection at National Institute for Environmental Studies (NIES).</title>
        <authorList>
            <person name="Hirose Y."/>
            <person name="Shimura Y."/>
            <person name="Fujisawa T."/>
            <person name="Nakamura Y."/>
            <person name="Kawachi M."/>
        </authorList>
    </citation>
    <scope>NUCLEOTIDE SEQUENCE [LARGE SCALE GENOMIC DNA]</scope>
    <source>
        <strain evidence="2 3">NIES-2135</strain>
    </source>
</reference>
<keyword evidence="3" id="KW-1185">Reference proteome</keyword>
<protein>
    <submittedName>
        <fullName evidence="2">Exopolysaccharide synthesis ExoD</fullName>
    </submittedName>
</protein>
<gene>
    <name evidence="2" type="ORF">NIES2135_17220</name>
</gene>
<keyword evidence="1" id="KW-0472">Membrane</keyword>
<evidence type="ECO:0000313" key="2">
    <source>
        <dbReference type="EMBL" id="BAY54903.1"/>
    </source>
</evidence>
<name>A0A1Z4JE23_LEPBY</name>
<dbReference type="Proteomes" id="UP000217895">
    <property type="component" value="Chromosome"/>
</dbReference>
<keyword evidence="1" id="KW-1133">Transmembrane helix</keyword>
<dbReference type="PANTHER" id="PTHR41795:SF1">
    <property type="entry name" value="EXOPOLYSACCHARIDE SYNTHESIS PROTEIN"/>
    <property type="match status" value="1"/>
</dbReference>
<organism evidence="2 3">
    <name type="scientific">Leptolyngbya boryana NIES-2135</name>
    <dbReference type="NCBI Taxonomy" id="1973484"/>
    <lineage>
        <taxon>Bacteria</taxon>
        <taxon>Bacillati</taxon>
        <taxon>Cyanobacteriota</taxon>
        <taxon>Cyanophyceae</taxon>
        <taxon>Leptolyngbyales</taxon>
        <taxon>Leptolyngbyaceae</taxon>
        <taxon>Leptolyngbya group</taxon>
        <taxon>Leptolyngbya</taxon>
    </lineage>
</organism>
<dbReference type="PANTHER" id="PTHR41795">
    <property type="entry name" value="EXOPOLYSACCHARIDE SYNTHESIS PROTEIN"/>
    <property type="match status" value="1"/>
</dbReference>
<keyword evidence="1" id="KW-0812">Transmembrane</keyword>
<proteinExistence type="predicted"/>
<dbReference type="Pfam" id="PF06055">
    <property type="entry name" value="ExoD"/>
    <property type="match status" value="1"/>
</dbReference>
<accession>A0A1Z4JE23</accession>
<feature type="transmembrane region" description="Helical" evidence="1">
    <location>
        <begin position="133"/>
        <end position="166"/>
    </location>
</feature>
<dbReference type="AlphaFoldDB" id="A0A1Z4JE23"/>
<sequence>MRLATRRSELHTSKLLQDFLRQHDGETIRLGDLIRGLGKRSFGPTLLICALPEALPLPIAGVSAFIGMPLVLVSLQLMLGYTTPWFPKWIANRSIKRKDFEKGVNIVLRYLARFEKIIRPRWKLITTPIAERLLSIFFFLLACVIVLPIPFGNFLPAIALVIISLGLIEGDGLVIVVGIITACLVLAVMAGAIVAFFSWSMTVIKL</sequence>